<comment type="caution">
    <text evidence="10">The sequence shown here is derived from an EMBL/GenBank/DDBJ whole genome shotgun (WGS) entry which is preliminary data.</text>
</comment>
<evidence type="ECO:0000256" key="5">
    <source>
        <dbReference type="ARBA" id="ARBA00023085"/>
    </source>
</evidence>
<keyword evidence="5 8" id="KW-0063">Aspartyl esterase</keyword>
<comment type="pathway">
    <text evidence="1 8">Glycan metabolism; pectin degradation; 2-dehydro-3-deoxy-D-gluconate from pectin: step 1/5.</text>
</comment>
<dbReference type="SUPFAM" id="SSF51126">
    <property type="entry name" value="Pectin lyase-like"/>
    <property type="match status" value="1"/>
</dbReference>
<dbReference type="EC" id="3.1.1.11" evidence="3 8"/>
<dbReference type="Gene3D" id="2.160.20.10">
    <property type="entry name" value="Single-stranded right-handed beta-helix, Pectin lyase-like"/>
    <property type="match status" value="2"/>
</dbReference>
<name>A0A9W6YF32_9STRA</name>
<dbReference type="InterPro" id="IPR033131">
    <property type="entry name" value="Pectinesterase_Asp_AS"/>
</dbReference>
<accession>A0A9W6YF32</accession>
<feature type="domain" description="Pectinesterase catalytic" evidence="9">
    <location>
        <begin position="202"/>
        <end position="351"/>
    </location>
</feature>
<dbReference type="AlphaFoldDB" id="A0A9W6YF32"/>
<organism evidence="10 11">
    <name type="scientific">Phytophthora fragariaefolia</name>
    <dbReference type="NCBI Taxonomy" id="1490495"/>
    <lineage>
        <taxon>Eukaryota</taxon>
        <taxon>Sar</taxon>
        <taxon>Stramenopiles</taxon>
        <taxon>Oomycota</taxon>
        <taxon>Peronosporomycetes</taxon>
        <taxon>Peronosporales</taxon>
        <taxon>Peronosporaceae</taxon>
        <taxon>Phytophthora</taxon>
    </lineage>
</organism>
<dbReference type="OrthoDB" id="2019149at2759"/>
<evidence type="ECO:0000256" key="1">
    <source>
        <dbReference type="ARBA" id="ARBA00005184"/>
    </source>
</evidence>
<feature type="chain" id="PRO_5041013899" description="Pectinesterase" evidence="8">
    <location>
        <begin position="20"/>
        <end position="377"/>
    </location>
</feature>
<keyword evidence="4 8" id="KW-0378">Hydrolase</keyword>
<dbReference type="Proteomes" id="UP001165121">
    <property type="component" value="Unassembled WGS sequence"/>
</dbReference>
<dbReference type="GO" id="GO:0042545">
    <property type="term" value="P:cell wall modification"/>
    <property type="evidence" value="ECO:0007669"/>
    <property type="project" value="UniProtKB-UniRule"/>
</dbReference>
<sequence length="377" mass="41468">MKLLAQFVILAGLASGVLADSRCNGPNARTQPPAGAITVDASGVHPGSFKTVVEGVAHIPNTTVEHTLFIFPGVYREQAMVPELNGRLVIQGYTCNTESYADNQVTITHSKAQKDIPASITVERNSLTSTLGLKAKDVKLYNLNIANPQPKLANLGQAVALFANTTNGGFYGVNITGSHCLDIPRLLRIEWRLMRSDLLLLVFTIFVVSGYQDSLYANKGRQLYSKSYINGAVDFIFGLNAKAWFESCDIESIGNGSITANGNRNSSNLSEYVINNARVFGRYNKSSAYLGRPWRPYARVVFQNSELGDVIKPQGWDQWNKDNNTANVYFKEFNNRGPGSARDQRVSFSSQLTTAVPITDILGANYKSEWFVDSKFV</sequence>
<evidence type="ECO:0000256" key="4">
    <source>
        <dbReference type="ARBA" id="ARBA00022801"/>
    </source>
</evidence>
<proteinExistence type="inferred from homology"/>
<feature type="signal peptide" evidence="8">
    <location>
        <begin position="1"/>
        <end position="19"/>
    </location>
</feature>
<comment type="similarity">
    <text evidence="2">Belongs to the pectinesterase family.</text>
</comment>
<dbReference type="GO" id="GO:0030599">
    <property type="term" value="F:pectinesterase activity"/>
    <property type="evidence" value="ECO:0007669"/>
    <property type="project" value="UniProtKB-UniRule"/>
</dbReference>
<dbReference type="InterPro" id="IPR011050">
    <property type="entry name" value="Pectin_lyase_fold/virulence"/>
</dbReference>
<feature type="active site" evidence="7">
    <location>
        <position position="234"/>
    </location>
</feature>
<comment type="catalytic activity">
    <reaction evidence="6 8">
        <text>[(1-&gt;4)-alpha-D-galacturonosyl methyl ester](n) + n H2O = [(1-&gt;4)-alpha-D-galacturonosyl](n) + n methanol + n H(+)</text>
        <dbReference type="Rhea" id="RHEA:22380"/>
        <dbReference type="Rhea" id="RHEA-COMP:14570"/>
        <dbReference type="Rhea" id="RHEA-COMP:14573"/>
        <dbReference type="ChEBI" id="CHEBI:15377"/>
        <dbReference type="ChEBI" id="CHEBI:15378"/>
        <dbReference type="ChEBI" id="CHEBI:17790"/>
        <dbReference type="ChEBI" id="CHEBI:140522"/>
        <dbReference type="ChEBI" id="CHEBI:140523"/>
        <dbReference type="EC" id="3.1.1.11"/>
    </reaction>
</comment>
<reference evidence="10" key="1">
    <citation type="submission" date="2023-04" db="EMBL/GenBank/DDBJ databases">
        <title>Phytophthora fragariaefolia NBRC 109709.</title>
        <authorList>
            <person name="Ichikawa N."/>
            <person name="Sato H."/>
            <person name="Tonouchi N."/>
        </authorList>
    </citation>
    <scope>NUCLEOTIDE SEQUENCE</scope>
    <source>
        <strain evidence="10">NBRC 109709</strain>
    </source>
</reference>
<evidence type="ECO:0000256" key="3">
    <source>
        <dbReference type="ARBA" id="ARBA00013229"/>
    </source>
</evidence>
<dbReference type="PROSITE" id="PS00503">
    <property type="entry name" value="PECTINESTERASE_2"/>
    <property type="match status" value="1"/>
</dbReference>
<dbReference type="GO" id="GO:0045490">
    <property type="term" value="P:pectin catabolic process"/>
    <property type="evidence" value="ECO:0007669"/>
    <property type="project" value="UniProtKB-UniRule"/>
</dbReference>
<dbReference type="InterPro" id="IPR000070">
    <property type="entry name" value="Pectinesterase_cat"/>
</dbReference>
<gene>
    <name evidence="10" type="ORF">Pfra01_002728300</name>
</gene>
<evidence type="ECO:0000313" key="11">
    <source>
        <dbReference type="Proteomes" id="UP001165121"/>
    </source>
</evidence>
<evidence type="ECO:0000256" key="8">
    <source>
        <dbReference type="RuleBase" id="RU000589"/>
    </source>
</evidence>
<dbReference type="EMBL" id="BSXT01006634">
    <property type="protein sequence ID" value="GMF62681.1"/>
    <property type="molecule type" value="Genomic_DNA"/>
</dbReference>
<protein>
    <recommendedName>
        <fullName evidence="3 8">Pectinesterase</fullName>
        <ecNumber evidence="3 8">3.1.1.11</ecNumber>
    </recommendedName>
</protein>
<keyword evidence="11" id="KW-1185">Reference proteome</keyword>
<dbReference type="PANTHER" id="PTHR31321">
    <property type="entry name" value="ACYL-COA THIOESTER HYDROLASE YBHC-RELATED"/>
    <property type="match status" value="1"/>
</dbReference>
<dbReference type="Pfam" id="PF01095">
    <property type="entry name" value="Pectinesterase"/>
    <property type="match status" value="1"/>
</dbReference>
<evidence type="ECO:0000256" key="6">
    <source>
        <dbReference type="ARBA" id="ARBA00047928"/>
    </source>
</evidence>
<evidence type="ECO:0000259" key="9">
    <source>
        <dbReference type="Pfam" id="PF01095"/>
    </source>
</evidence>
<dbReference type="PANTHER" id="PTHR31321:SF57">
    <property type="entry name" value="PECTINESTERASE 53-RELATED"/>
    <property type="match status" value="1"/>
</dbReference>
<evidence type="ECO:0000313" key="10">
    <source>
        <dbReference type="EMBL" id="GMF62681.1"/>
    </source>
</evidence>
<keyword evidence="8" id="KW-0732">Signal</keyword>
<evidence type="ECO:0000256" key="7">
    <source>
        <dbReference type="PROSITE-ProRule" id="PRU10040"/>
    </source>
</evidence>
<evidence type="ECO:0000256" key="2">
    <source>
        <dbReference type="ARBA" id="ARBA00008891"/>
    </source>
</evidence>
<dbReference type="InterPro" id="IPR012334">
    <property type="entry name" value="Pectin_lyas_fold"/>
</dbReference>